<evidence type="ECO:0000256" key="1">
    <source>
        <dbReference type="ARBA" id="ARBA00022691"/>
    </source>
</evidence>
<sequence>MNLVLIRECSNSCPYCFEAAEREDRKQGLISMDNVGLFAKWARASRLPYLSLLGGEPFLHPKLPDIVKLFRQQCPGTSLRILTGGVFNKDILDDLSPEDAALVFNVNEPVDYRNPKHFTKVINNVENAMRKGFKVSIGFNVWRLDFDPTFIPGLTHRLGLGHFTWTVANPIKSCESRIVPATDFGLLSDRCFSMLQEAARLGVEATLDCPLPLCFFSDTQLAWVRQFHPETASGMGPCDPVLDVTPELEVIRCFALSKASRIKLTDYSSEEALEEWFRKHLDQTMMHGGCYSACTECAHFIKGRCNGGCLAWHPDPGEEQKTSLEVRMYRAIEAGTPQAAVEMFNSAGLLEKTDMAAFAAAVAASQLGDWDAAFRYAYFANVRARNPEFMRRVGAFIEGIPVKVQISPSQATEILSTRFVACSAFDRSDTQSNNS</sequence>
<dbReference type="AlphaFoldDB" id="A0A0W0GJZ9"/>
<dbReference type="GO" id="GO:0016829">
    <property type="term" value="F:lyase activity"/>
    <property type="evidence" value="ECO:0007669"/>
    <property type="project" value="UniProtKB-KW"/>
</dbReference>
<evidence type="ECO:0000313" key="6">
    <source>
        <dbReference type="EMBL" id="KTB48893.1"/>
    </source>
</evidence>
<dbReference type="OrthoDB" id="9782387at2"/>
<keyword evidence="7" id="KW-1185">Reference proteome</keyword>
<name>A0A0W0GJZ9_9CHLR</name>
<dbReference type="PATRIC" id="fig|1217799.6.peg.1793"/>
<organism evidence="6 7">
    <name type="scientific">Dehalogenimonas alkenigignens</name>
    <dbReference type="NCBI Taxonomy" id="1217799"/>
    <lineage>
        <taxon>Bacteria</taxon>
        <taxon>Bacillati</taxon>
        <taxon>Chloroflexota</taxon>
        <taxon>Dehalococcoidia</taxon>
        <taxon>Dehalococcoidales</taxon>
        <taxon>Dehalococcoidaceae</taxon>
        <taxon>Dehalogenimonas</taxon>
    </lineage>
</organism>
<keyword evidence="3" id="KW-0408">Iron</keyword>
<keyword evidence="4" id="KW-0411">Iron-sulfur</keyword>
<reference evidence="6 7" key="1">
    <citation type="submission" date="2015-06" db="EMBL/GenBank/DDBJ databases">
        <title>Genome sequence of the organohalide-respiring Dehalogenimonas alkenigignens type strain (IP3-3T).</title>
        <authorList>
            <person name="Key T.A."/>
            <person name="Richmond D.P."/>
            <person name="Bowman K.S."/>
            <person name="Cho Y.-J."/>
            <person name="Chun J."/>
            <person name="da Costa M.S."/>
            <person name="Rainey F.A."/>
            <person name="Moe W.M."/>
        </authorList>
    </citation>
    <scope>NUCLEOTIDE SEQUENCE [LARGE SCALE GENOMIC DNA]</scope>
    <source>
        <strain evidence="6 7">IP3-3</strain>
    </source>
</reference>
<dbReference type="GO" id="GO:0051536">
    <property type="term" value="F:iron-sulfur cluster binding"/>
    <property type="evidence" value="ECO:0007669"/>
    <property type="project" value="UniProtKB-KW"/>
</dbReference>
<dbReference type="PANTHER" id="PTHR11228">
    <property type="entry name" value="RADICAL SAM DOMAIN PROTEIN"/>
    <property type="match status" value="1"/>
</dbReference>
<dbReference type="EC" id="4.1.99.18" evidence="6"/>
<dbReference type="PANTHER" id="PTHR11228:SF7">
    <property type="entry name" value="PQQA PEPTIDE CYCLASE"/>
    <property type="match status" value="1"/>
</dbReference>
<dbReference type="Pfam" id="PF04055">
    <property type="entry name" value="Radical_SAM"/>
    <property type="match status" value="1"/>
</dbReference>
<evidence type="ECO:0000313" key="7">
    <source>
        <dbReference type="Proteomes" id="UP000053947"/>
    </source>
</evidence>
<evidence type="ECO:0000259" key="5">
    <source>
        <dbReference type="PROSITE" id="PS51918"/>
    </source>
</evidence>
<protein>
    <submittedName>
        <fullName evidence="6">Radical SAM superfamily</fullName>
        <ecNumber evidence="6">4.1.99.18</ecNumber>
    </submittedName>
</protein>
<dbReference type="RefSeq" id="WP_083496429.1">
    <property type="nucleotide sequence ID" value="NZ_KQ758903.1"/>
</dbReference>
<dbReference type="InterPro" id="IPR050377">
    <property type="entry name" value="Radical_SAM_PqqE_MftC-like"/>
</dbReference>
<dbReference type="Gene3D" id="3.20.20.70">
    <property type="entry name" value="Aldolase class I"/>
    <property type="match status" value="1"/>
</dbReference>
<dbReference type="STRING" id="1217799.DEALK_17400"/>
<accession>A0A0W0GJZ9</accession>
<dbReference type="EMBL" id="LFDV01000002">
    <property type="protein sequence ID" value="KTB48893.1"/>
    <property type="molecule type" value="Genomic_DNA"/>
</dbReference>
<proteinExistence type="predicted"/>
<gene>
    <name evidence="6" type="ORF">DEALK_17400</name>
</gene>
<dbReference type="GO" id="GO:0046872">
    <property type="term" value="F:metal ion binding"/>
    <property type="evidence" value="ECO:0007669"/>
    <property type="project" value="UniProtKB-KW"/>
</dbReference>
<dbReference type="CDD" id="cd01335">
    <property type="entry name" value="Radical_SAM"/>
    <property type="match status" value="1"/>
</dbReference>
<feature type="domain" description="Radical SAM core" evidence="5">
    <location>
        <begin position="1"/>
        <end position="204"/>
    </location>
</feature>
<evidence type="ECO:0000256" key="4">
    <source>
        <dbReference type="ARBA" id="ARBA00023014"/>
    </source>
</evidence>
<evidence type="ECO:0000256" key="3">
    <source>
        <dbReference type="ARBA" id="ARBA00023004"/>
    </source>
</evidence>
<dbReference type="SFLD" id="SFLDS00029">
    <property type="entry name" value="Radical_SAM"/>
    <property type="match status" value="1"/>
</dbReference>
<dbReference type="Proteomes" id="UP000053947">
    <property type="component" value="Unassembled WGS sequence"/>
</dbReference>
<evidence type="ECO:0000256" key="2">
    <source>
        <dbReference type="ARBA" id="ARBA00022723"/>
    </source>
</evidence>
<dbReference type="InterPro" id="IPR013785">
    <property type="entry name" value="Aldolase_TIM"/>
</dbReference>
<dbReference type="SUPFAM" id="SSF102114">
    <property type="entry name" value="Radical SAM enzymes"/>
    <property type="match status" value="1"/>
</dbReference>
<dbReference type="PROSITE" id="PS51918">
    <property type="entry name" value="RADICAL_SAM"/>
    <property type="match status" value="1"/>
</dbReference>
<comment type="caution">
    <text evidence="6">The sequence shown here is derived from an EMBL/GenBank/DDBJ whole genome shotgun (WGS) entry which is preliminary data.</text>
</comment>
<keyword evidence="2" id="KW-0479">Metal-binding</keyword>
<keyword evidence="1" id="KW-0949">S-adenosyl-L-methionine</keyword>
<dbReference type="InterPro" id="IPR007197">
    <property type="entry name" value="rSAM"/>
</dbReference>
<keyword evidence="6" id="KW-0456">Lyase</keyword>
<dbReference type="InterPro" id="IPR058240">
    <property type="entry name" value="rSAM_sf"/>
</dbReference>